<dbReference type="Pfam" id="PF22037">
    <property type="entry name" value="PSD13_N"/>
    <property type="match status" value="1"/>
</dbReference>
<evidence type="ECO:0000313" key="5">
    <source>
        <dbReference type="EMBL" id="KAG7529731.1"/>
    </source>
</evidence>
<dbReference type="Proteomes" id="UP000812966">
    <property type="component" value="Unassembled WGS sequence"/>
</dbReference>
<dbReference type="GO" id="GO:0005829">
    <property type="term" value="C:cytosol"/>
    <property type="evidence" value="ECO:0007669"/>
    <property type="project" value="TreeGrafter"/>
</dbReference>
<dbReference type="GO" id="GO:0005634">
    <property type="term" value="C:nucleus"/>
    <property type="evidence" value="ECO:0007669"/>
    <property type="project" value="TreeGrafter"/>
</dbReference>
<keyword evidence="2" id="KW-0647">Proteasome</keyword>
<dbReference type="SMART" id="SM00088">
    <property type="entry name" value="PINT"/>
    <property type="match status" value="1"/>
</dbReference>
<dbReference type="InterPro" id="IPR000717">
    <property type="entry name" value="PCI_dom"/>
</dbReference>
<dbReference type="GO" id="GO:0005198">
    <property type="term" value="F:structural molecule activity"/>
    <property type="evidence" value="ECO:0007669"/>
    <property type="project" value="TreeGrafter"/>
</dbReference>
<protein>
    <recommendedName>
        <fullName evidence="4">PCI domain-containing protein</fullName>
    </recommendedName>
</protein>
<gene>
    <name evidence="5" type="ORF">FFLO_05458</name>
</gene>
<proteinExistence type="inferred from homology"/>
<comment type="similarity">
    <text evidence="1">Belongs to the proteasome subunit S11 family.</text>
</comment>
<name>A0A8K0NLG5_9TREE</name>
<dbReference type="EMBL" id="JABELV010000138">
    <property type="protein sequence ID" value="KAG7529731.1"/>
    <property type="molecule type" value="Genomic_DNA"/>
</dbReference>
<dbReference type="InterPro" id="IPR054179">
    <property type="entry name" value="PSD13_N"/>
</dbReference>
<dbReference type="Pfam" id="PF01399">
    <property type="entry name" value="PCI"/>
    <property type="match status" value="1"/>
</dbReference>
<evidence type="ECO:0000256" key="1">
    <source>
        <dbReference type="ARBA" id="ARBA00006207"/>
    </source>
</evidence>
<dbReference type="GO" id="GO:0008541">
    <property type="term" value="C:proteasome regulatory particle, lid subcomplex"/>
    <property type="evidence" value="ECO:0007669"/>
    <property type="project" value="TreeGrafter"/>
</dbReference>
<feature type="domain" description="PCI" evidence="4">
    <location>
        <begin position="202"/>
        <end position="370"/>
    </location>
</feature>
<dbReference type="PANTHER" id="PTHR10539:SF0">
    <property type="entry name" value="26S PROTEASOME NON-ATPASE REGULATORY SUBUNIT 13"/>
    <property type="match status" value="1"/>
</dbReference>
<organism evidence="5 6">
    <name type="scientific">Filobasidium floriforme</name>
    <dbReference type="NCBI Taxonomy" id="5210"/>
    <lineage>
        <taxon>Eukaryota</taxon>
        <taxon>Fungi</taxon>
        <taxon>Dikarya</taxon>
        <taxon>Basidiomycota</taxon>
        <taxon>Agaricomycotina</taxon>
        <taxon>Tremellomycetes</taxon>
        <taxon>Filobasidiales</taxon>
        <taxon>Filobasidiaceae</taxon>
        <taxon>Filobasidium</taxon>
    </lineage>
</organism>
<dbReference type="InterPro" id="IPR035298">
    <property type="entry name" value="PSMD13"/>
</dbReference>
<keyword evidence="6" id="KW-1185">Reference proteome</keyword>
<feature type="region of interest" description="Disordered" evidence="3">
    <location>
        <begin position="107"/>
        <end position="130"/>
    </location>
</feature>
<evidence type="ECO:0000256" key="3">
    <source>
        <dbReference type="SAM" id="MobiDB-lite"/>
    </source>
</evidence>
<dbReference type="InterPro" id="IPR036390">
    <property type="entry name" value="WH_DNA-bd_sf"/>
</dbReference>
<accession>A0A8K0NLG5</accession>
<dbReference type="SUPFAM" id="SSF46785">
    <property type="entry name" value="Winged helix' DNA-binding domain"/>
    <property type="match status" value="1"/>
</dbReference>
<evidence type="ECO:0000256" key="2">
    <source>
        <dbReference type="ARBA" id="ARBA00022942"/>
    </source>
</evidence>
<evidence type="ECO:0000313" key="6">
    <source>
        <dbReference type="Proteomes" id="UP000812966"/>
    </source>
</evidence>
<dbReference type="GO" id="GO:0006511">
    <property type="term" value="P:ubiquitin-dependent protein catabolic process"/>
    <property type="evidence" value="ECO:0007669"/>
    <property type="project" value="TreeGrafter"/>
</dbReference>
<reference evidence="5" key="1">
    <citation type="submission" date="2020-04" db="EMBL/GenBank/DDBJ databases">
        <title>Analysis of mating type loci in Filobasidium floriforme.</title>
        <authorList>
            <person name="Nowrousian M."/>
        </authorList>
    </citation>
    <scope>NUCLEOTIDE SEQUENCE</scope>
    <source>
        <strain evidence="5">CBS 6242</strain>
    </source>
</reference>
<dbReference type="AlphaFoldDB" id="A0A8K0NLG5"/>
<dbReference type="PROSITE" id="PS50250">
    <property type="entry name" value="PCI"/>
    <property type="match status" value="1"/>
</dbReference>
<comment type="caution">
    <text evidence="5">The sequence shown here is derived from an EMBL/GenBank/DDBJ whole genome shotgun (WGS) entry which is preliminary data.</text>
</comment>
<dbReference type="PANTHER" id="PTHR10539">
    <property type="entry name" value="26S PROTEASOME NON-ATPASE REGULATORY SUBUNIT 13"/>
    <property type="match status" value="1"/>
</dbReference>
<evidence type="ECO:0000259" key="4">
    <source>
        <dbReference type="PROSITE" id="PS50250"/>
    </source>
</evidence>
<sequence>MQVDSTPDAYLDAQQARAPDQLKGWWNDLAKAYDRKLWHNVTVLLMRFAARDDSSPYLVELFENFVRPIESKLNPLRLVELARRVAREYPNPPESLSFLNSVHSRLPSPHLPPHADPKSESYDPSLSYTPPPPPASEAYALSLCNLAYALLLGGDLTGSKEKLDEAEGVLSGLDRVEGGGRVMGGFYGVSADYHKIKASYVPFYKSSLLFLACIDLETDLSTEERVTRAHDLGVAALLGDSIYNFGELLQHPILKALEGSQYEWIKDLLFVFNAGDLGKYDILQGRLAEEPILQADSDFLRQKICLMALIEAVFRRPRSQRAMSFQAIAGETKLPVEEVEHLVMKALSLGLIKGSIDQVNSLANIHWVQPRVLDADQSRALYERLSEWTDKIGGVVPTLSRGQGPLGVAA</sequence>